<dbReference type="EMBL" id="JAGKQM010000004">
    <property type="protein sequence ID" value="KAH0928624.1"/>
    <property type="molecule type" value="Genomic_DNA"/>
</dbReference>
<feature type="non-terminal residue" evidence="2">
    <location>
        <position position="1"/>
    </location>
</feature>
<feature type="non-terminal residue" evidence="2">
    <location>
        <position position="298"/>
    </location>
</feature>
<comment type="caution">
    <text evidence="2">The sequence shown here is derived from an EMBL/GenBank/DDBJ whole genome shotgun (WGS) entry which is preliminary data.</text>
</comment>
<evidence type="ECO:0000313" key="3">
    <source>
        <dbReference type="Proteomes" id="UP000824890"/>
    </source>
</evidence>
<name>A0ABQ8DH08_BRANA</name>
<keyword evidence="3" id="KW-1185">Reference proteome</keyword>
<gene>
    <name evidence="2" type="ORF">HID58_014351</name>
</gene>
<proteinExistence type="predicted"/>
<sequence>SLYRTIIFILHSTTSIGGPKICTKFRQVSSCPIFSMTSQQIHQSRYYDSFMEILDFMIGTPQIILNYAFLLGENKMLSICIKDVSRYSSILMLKTYGNLSYKVCQEIWEDKAGAGERVMLYVRTLYLQYVSQYAHPRLAYICSGLVNIMRGRSFCYTKWHESQVQCGKEDTYREKCFESREASPHTHFILIENTMQKDEMLNKAGLPEDEMAAHVPIYIKRWCKKTKSCEPVTGNVEGTELPEECDVESVGEQSRDLLAKKKRVEIAHKEIHDADLPEREEDGKEAKEGVENGSQGFG</sequence>
<evidence type="ECO:0000256" key="1">
    <source>
        <dbReference type="SAM" id="MobiDB-lite"/>
    </source>
</evidence>
<reference evidence="2 3" key="1">
    <citation type="submission" date="2021-05" db="EMBL/GenBank/DDBJ databases">
        <title>Genome Assembly of Synthetic Allotetraploid Brassica napus Reveals Homoeologous Exchanges between Subgenomes.</title>
        <authorList>
            <person name="Davis J.T."/>
        </authorList>
    </citation>
    <scope>NUCLEOTIDE SEQUENCE [LARGE SCALE GENOMIC DNA]</scope>
    <source>
        <strain evidence="3">cv. Da-Ae</strain>
        <tissue evidence="2">Seedling</tissue>
    </source>
</reference>
<organism evidence="2 3">
    <name type="scientific">Brassica napus</name>
    <name type="common">Rape</name>
    <dbReference type="NCBI Taxonomy" id="3708"/>
    <lineage>
        <taxon>Eukaryota</taxon>
        <taxon>Viridiplantae</taxon>
        <taxon>Streptophyta</taxon>
        <taxon>Embryophyta</taxon>
        <taxon>Tracheophyta</taxon>
        <taxon>Spermatophyta</taxon>
        <taxon>Magnoliopsida</taxon>
        <taxon>eudicotyledons</taxon>
        <taxon>Gunneridae</taxon>
        <taxon>Pentapetalae</taxon>
        <taxon>rosids</taxon>
        <taxon>malvids</taxon>
        <taxon>Brassicales</taxon>
        <taxon>Brassicaceae</taxon>
        <taxon>Brassiceae</taxon>
        <taxon>Brassica</taxon>
    </lineage>
</organism>
<accession>A0ABQ8DH08</accession>
<feature type="region of interest" description="Disordered" evidence="1">
    <location>
        <begin position="268"/>
        <end position="298"/>
    </location>
</feature>
<evidence type="ECO:0000313" key="2">
    <source>
        <dbReference type="EMBL" id="KAH0928624.1"/>
    </source>
</evidence>
<dbReference type="Proteomes" id="UP000824890">
    <property type="component" value="Unassembled WGS sequence"/>
</dbReference>
<feature type="compositionally biased region" description="Basic and acidic residues" evidence="1">
    <location>
        <begin position="268"/>
        <end position="290"/>
    </location>
</feature>
<protein>
    <submittedName>
        <fullName evidence="2">Uncharacterized protein</fullName>
    </submittedName>
</protein>